<dbReference type="SUPFAM" id="SSF52058">
    <property type="entry name" value="L domain-like"/>
    <property type="match status" value="1"/>
</dbReference>
<dbReference type="AlphaFoldDB" id="A0A7R9PPU1"/>
<feature type="compositionally biased region" description="Polar residues" evidence="3">
    <location>
        <begin position="531"/>
        <end position="540"/>
    </location>
</feature>
<reference evidence="4" key="1">
    <citation type="submission" date="2020-11" db="EMBL/GenBank/DDBJ databases">
        <authorList>
            <person name="Tran Van P."/>
        </authorList>
    </citation>
    <scope>NUCLEOTIDE SEQUENCE</scope>
</reference>
<evidence type="ECO:0000313" key="4">
    <source>
        <dbReference type="EMBL" id="CAD7601732.1"/>
    </source>
</evidence>
<feature type="compositionally biased region" description="Polar residues" evidence="3">
    <location>
        <begin position="548"/>
        <end position="559"/>
    </location>
</feature>
<feature type="compositionally biased region" description="Basic and acidic residues" evidence="3">
    <location>
        <begin position="493"/>
        <end position="508"/>
    </location>
</feature>
<dbReference type="SMART" id="SM00369">
    <property type="entry name" value="LRR_TYP"/>
    <property type="match status" value="3"/>
</dbReference>
<protein>
    <recommendedName>
        <fullName evidence="5">Leucine-rich repeat-containing protein 59</fullName>
    </recommendedName>
</protein>
<dbReference type="PANTHER" id="PTHR24366">
    <property type="entry name" value="IG(IMMUNOGLOBULIN) AND LRR(LEUCINE RICH REPEAT) DOMAINS"/>
    <property type="match status" value="1"/>
</dbReference>
<feature type="region of interest" description="Disordered" evidence="3">
    <location>
        <begin position="493"/>
        <end position="569"/>
    </location>
</feature>
<proteinExistence type="predicted"/>
<sequence length="717" mass="79971">MVKNVSSTDSERIQYLASLNTVLKFLVSTASPTIFIACNDQDLSKSEDEKGPHGAQPDVKDRPTLVALPGLRYLWCTLECSHLRPCLDLIGETSWGASIVENQGTPPVLATVKLQDKYFTREVESEAAFIPNFHSRDGTEKAASSVCHEYRCFGDANGQGLDLYHLHERNKAIKFPLQWTYYTCAQLKHNCPNLFPSSVTKVKAGPYVATPFALPQGQPCFQRLQAIVWLVNNLSHPLVGVWLVNNLSHPLVGVWLVNNLSHPLVGVWLVNNLSHPLVGLWLVNNLSHPLVGVWLVNNLSHPLTATGLDNEHSSVDISFYRENHSPVHPTEIRTSISLSSAVELNTTSALANYTTETGATMPSNKLNLRDRVEDGELDLSMSDLEEVPVRDIKNFATLTHLIKLDLSKNQLTELPENFGDLVLLKHLDLYSNQLTHLPLSLGRLKNLRWLDLKNNPLVSALGEVVGTCLDAQQCQQCAKKVVPFLQKMQQTVEEERNRRQDQRRKQQEIAESSAQAHKKEQKNKKKKTTKSITNPQNKTENGLKLSSAAGSGDSNLKKTTTQRDKSVPLQTGRKSISTAGWLCGMLLKLLFSLVVLAALSLGALSYLDQPKFLYVLEASNTTLTTSLEQLRVTYIELAAHPTTLKLVDNMHTLWKSLCYNAYHLYSTVSQQVPIYLETVKKNRALLQLGFWHHQQHRVVLTLHPSIAELVVCVGEGG</sequence>
<dbReference type="Pfam" id="PF13855">
    <property type="entry name" value="LRR_8"/>
    <property type="match status" value="1"/>
</dbReference>
<dbReference type="EMBL" id="OE842897">
    <property type="protein sequence ID" value="CAD7601732.1"/>
    <property type="molecule type" value="Genomic_DNA"/>
</dbReference>
<dbReference type="PANTHER" id="PTHR24366:SF96">
    <property type="entry name" value="LEUCINE RICH REPEAT CONTAINING 53"/>
    <property type="match status" value="1"/>
</dbReference>
<name>A0A7R9PPU1_TIMGE</name>
<keyword evidence="2" id="KW-0677">Repeat</keyword>
<evidence type="ECO:0000256" key="2">
    <source>
        <dbReference type="ARBA" id="ARBA00022737"/>
    </source>
</evidence>
<keyword evidence="1" id="KW-0433">Leucine-rich repeat</keyword>
<dbReference type="InterPro" id="IPR001611">
    <property type="entry name" value="Leu-rich_rpt"/>
</dbReference>
<dbReference type="InterPro" id="IPR032675">
    <property type="entry name" value="LRR_dom_sf"/>
</dbReference>
<dbReference type="InterPro" id="IPR003591">
    <property type="entry name" value="Leu-rich_rpt_typical-subtyp"/>
</dbReference>
<feature type="compositionally biased region" description="Basic residues" evidence="3">
    <location>
        <begin position="519"/>
        <end position="529"/>
    </location>
</feature>
<organism evidence="4">
    <name type="scientific">Timema genevievae</name>
    <name type="common">Walking stick</name>
    <dbReference type="NCBI Taxonomy" id="629358"/>
    <lineage>
        <taxon>Eukaryota</taxon>
        <taxon>Metazoa</taxon>
        <taxon>Ecdysozoa</taxon>
        <taxon>Arthropoda</taxon>
        <taxon>Hexapoda</taxon>
        <taxon>Insecta</taxon>
        <taxon>Pterygota</taxon>
        <taxon>Neoptera</taxon>
        <taxon>Polyneoptera</taxon>
        <taxon>Phasmatodea</taxon>
        <taxon>Timematodea</taxon>
        <taxon>Timematoidea</taxon>
        <taxon>Timematidae</taxon>
        <taxon>Timema</taxon>
    </lineage>
</organism>
<evidence type="ECO:0000256" key="3">
    <source>
        <dbReference type="SAM" id="MobiDB-lite"/>
    </source>
</evidence>
<dbReference type="Gene3D" id="3.80.10.10">
    <property type="entry name" value="Ribonuclease Inhibitor"/>
    <property type="match status" value="1"/>
</dbReference>
<evidence type="ECO:0008006" key="5">
    <source>
        <dbReference type="Google" id="ProtNLM"/>
    </source>
</evidence>
<evidence type="ECO:0000256" key="1">
    <source>
        <dbReference type="ARBA" id="ARBA00022614"/>
    </source>
</evidence>
<gene>
    <name evidence="4" type="ORF">TGEB3V08_LOCUS8053</name>
</gene>
<accession>A0A7R9PPU1</accession>
<dbReference type="PROSITE" id="PS51450">
    <property type="entry name" value="LRR"/>
    <property type="match status" value="2"/>
</dbReference>